<dbReference type="InterPro" id="IPR001646">
    <property type="entry name" value="5peptide_repeat"/>
</dbReference>
<name>A0ABU8Y8X6_9MICO</name>
<dbReference type="PANTHER" id="PTHR14136">
    <property type="entry name" value="BTB_POZ DOMAIN-CONTAINING PROTEIN KCTD9"/>
    <property type="match status" value="1"/>
</dbReference>
<dbReference type="Gene3D" id="2.160.20.80">
    <property type="entry name" value="E3 ubiquitin-protein ligase SopA"/>
    <property type="match status" value="1"/>
</dbReference>
<protein>
    <submittedName>
        <fullName evidence="2">Pentapeptide repeat-containing protein</fullName>
    </submittedName>
</protein>
<proteinExistence type="predicted"/>
<comment type="caution">
    <text evidence="2">The sequence shown here is derived from an EMBL/GenBank/DDBJ whole genome shotgun (WGS) entry which is preliminary data.</text>
</comment>
<evidence type="ECO:0000313" key="2">
    <source>
        <dbReference type="EMBL" id="MEK0170433.1"/>
    </source>
</evidence>
<evidence type="ECO:0000313" key="3">
    <source>
        <dbReference type="Proteomes" id="UP001370299"/>
    </source>
</evidence>
<feature type="region of interest" description="Disordered" evidence="1">
    <location>
        <begin position="262"/>
        <end position="281"/>
    </location>
</feature>
<dbReference type="Pfam" id="PF00805">
    <property type="entry name" value="Pentapeptide"/>
    <property type="match status" value="1"/>
</dbReference>
<dbReference type="EMBL" id="JBBLYY010000019">
    <property type="protein sequence ID" value="MEK0170433.1"/>
    <property type="molecule type" value="Genomic_DNA"/>
</dbReference>
<gene>
    <name evidence="2" type="ORF">WMN62_03025</name>
</gene>
<accession>A0ABU8Y8X6</accession>
<dbReference type="SUPFAM" id="SSF141571">
    <property type="entry name" value="Pentapeptide repeat-like"/>
    <property type="match status" value="1"/>
</dbReference>
<reference evidence="2 3" key="1">
    <citation type="submission" date="2024-03" db="EMBL/GenBank/DDBJ databases">
        <title>Whole genomes of four grape xylem sap localized bacterial endophytes.</title>
        <authorList>
            <person name="Kumar G."/>
            <person name="Savka M.A."/>
        </authorList>
    </citation>
    <scope>NUCLEOTIDE SEQUENCE [LARGE SCALE GENOMIC DNA]</scope>
    <source>
        <strain evidence="2 3">RIT_GXS8</strain>
    </source>
</reference>
<feature type="compositionally biased region" description="Basic and acidic residues" evidence="1">
    <location>
        <begin position="271"/>
        <end position="281"/>
    </location>
</feature>
<dbReference type="PANTHER" id="PTHR14136:SF37">
    <property type="entry name" value="PENTAPEPTIDE REPEAT-CONTAINING PROTEIN"/>
    <property type="match status" value="1"/>
</dbReference>
<sequence length="281" mass="29780">MTQSPPSSADRSALRASCGDCFALCCTAFGFQRSSDFPIDKPAGTPCRNLADDFSCTIHQALRPRGFTGCTTFDCFGAGQYVSQVLFDGTSWVDEPDSKPEMFRAFAVARQLHEMLWYLAEAVSRSTTLGSAEVPTVLRVRIQQILDGELADVLAVDVESLRSEVRSVLIDVSAEARGGYPAAGDAVGDLHPSADLAGCDLRARSLAGADLRGAVLIAADLRGCDLSGVDLLGADLRDARLGGADLSNALFLTQPQVNAAQGDASTVLPDDLDRPSHWSLP</sequence>
<dbReference type="RefSeq" id="WP_340195816.1">
    <property type="nucleotide sequence ID" value="NZ_JBBKAP010000009.1"/>
</dbReference>
<organism evidence="2 3">
    <name type="scientific">Curtobacterium citreum</name>
    <dbReference type="NCBI Taxonomy" id="2036"/>
    <lineage>
        <taxon>Bacteria</taxon>
        <taxon>Bacillati</taxon>
        <taxon>Actinomycetota</taxon>
        <taxon>Actinomycetes</taxon>
        <taxon>Micrococcales</taxon>
        <taxon>Microbacteriaceae</taxon>
        <taxon>Curtobacterium</taxon>
    </lineage>
</organism>
<evidence type="ECO:0000256" key="1">
    <source>
        <dbReference type="SAM" id="MobiDB-lite"/>
    </source>
</evidence>
<dbReference type="Proteomes" id="UP001370299">
    <property type="component" value="Unassembled WGS sequence"/>
</dbReference>
<keyword evidence="3" id="KW-1185">Reference proteome</keyword>
<dbReference type="InterPro" id="IPR051082">
    <property type="entry name" value="Pentapeptide-BTB/POZ_domain"/>
</dbReference>